<dbReference type="InterPro" id="IPR012876">
    <property type="entry name" value="DUF1677_pln"/>
</dbReference>
<name>A0A843TU33_COLES</name>
<sequence length="131" mass="13456">MSEQGAVEVAGEAVAWGGATDCTPAYIALVRARYGGRWVCGLCGEAVEDEIRRGLIGAEEAIRRHAAFRRSFRSSPPPAASGAGEHLIAAVLQLLRRGLESPRGPPAGRPMKKPAGMGAAPGPSVALPGAC</sequence>
<organism evidence="2 3">
    <name type="scientific">Colocasia esculenta</name>
    <name type="common">Wild taro</name>
    <name type="synonym">Arum esculentum</name>
    <dbReference type="NCBI Taxonomy" id="4460"/>
    <lineage>
        <taxon>Eukaryota</taxon>
        <taxon>Viridiplantae</taxon>
        <taxon>Streptophyta</taxon>
        <taxon>Embryophyta</taxon>
        <taxon>Tracheophyta</taxon>
        <taxon>Spermatophyta</taxon>
        <taxon>Magnoliopsida</taxon>
        <taxon>Liliopsida</taxon>
        <taxon>Araceae</taxon>
        <taxon>Aroideae</taxon>
        <taxon>Colocasieae</taxon>
        <taxon>Colocasia</taxon>
    </lineage>
</organism>
<dbReference type="AlphaFoldDB" id="A0A843TU33"/>
<dbReference type="Pfam" id="PF07911">
    <property type="entry name" value="DUF1677"/>
    <property type="match status" value="1"/>
</dbReference>
<evidence type="ECO:0000256" key="1">
    <source>
        <dbReference type="SAM" id="MobiDB-lite"/>
    </source>
</evidence>
<protein>
    <submittedName>
        <fullName evidence="2">Uncharacterized protein</fullName>
    </submittedName>
</protein>
<dbReference type="EMBL" id="NMUH01000176">
    <property type="protein sequence ID" value="MQL73646.1"/>
    <property type="molecule type" value="Genomic_DNA"/>
</dbReference>
<feature type="region of interest" description="Disordered" evidence="1">
    <location>
        <begin position="99"/>
        <end position="131"/>
    </location>
</feature>
<comment type="caution">
    <text evidence="2">The sequence shown here is derived from an EMBL/GenBank/DDBJ whole genome shotgun (WGS) entry which is preliminary data.</text>
</comment>
<accession>A0A843TU33</accession>
<reference evidence="2" key="1">
    <citation type="submission" date="2017-07" db="EMBL/GenBank/DDBJ databases">
        <title>Taro Niue Genome Assembly and Annotation.</title>
        <authorList>
            <person name="Atibalentja N."/>
            <person name="Keating K."/>
            <person name="Fields C.J."/>
        </authorList>
    </citation>
    <scope>NUCLEOTIDE SEQUENCE</scope>
    <source>
        <strain evidence="2">Niue_2</strain>
        <tissue evidence="2">Leaf</tissue>
    </source>
</reference>
<dbReference type="PANTHER" id="PTHR33108:SF32">
    <property type="entry name" value="DUF1677 FAMILY PROTEIN (DUF1677)"/>
    <property type="match status" value="1"/>
</dbReference>
<keyword evidence="3" id="KW-1185">Reference proteome</keyword>
<dbReference type="PANTHER" id="PTHR33108">
    <property type="entry name" value="OS01G0745000 PROTEIN"/>
    <property type="match status" value="1"/>
</dbReference>
<gene>
    <name evidence="2" type="ORF">Taro_006025</name>
</gene>
<evidence type="ECO:0000313" key="2">
    <source>
        <dbReference type="EMBL" id="MQL73646.1"/>
    </source>
</evidence>
<evidence type="ECO:0000313" key="3">
    <source>
        <dbReference type="Proteomes" id="UP000652761"/>
    </source>
</evidence>
<dbReference type="Proteomes" id="UP000652761">
    <property type="component" value="Unassembled WGS sequence"/>
</dbReference>
<proteinExistence type="predicted"/>
<dbReference type="OrthoDB" id="1911663at2759"/>